<name>A0A2R6XH00_MARPO</name>
<keyword evidence="2" id="KW-0732">Signal</keyword>
<evidence type="ECO:0000256" key="1">
    <source>
        <dbReference type="SAM" id="MobiDB-lite"/>
    </source>
</evidence>
<accession>A0A2R6XH00</accession>
<feature type="compositionally biased region" description="Basic and acidic residues" evidence="1">
    <location>
        <begin position="72"/>
        <end position="95"/>
    </location>
</feature>
<feature type="compositionally biased region" description="Basic and acidic residues" evidence="1">
    <location>
        <begin position="104"/>
        <end position="125"/>
    </location>
</feature>
<proteinExistence type="predicted"/>
<evidence type="ECO:0000313" key="3">
    <source>
        <dbReference type="EMBL" id="PTQ45386.1"/>
    </source>
</evidence>
<feature type="chain" id="PRO_5015337129" description="SMP domain-containing protein" evidence="2">
    <location>
        <begin position="16"/>
        <end position="154"/>
    </location>
</feature>
<feature type="region of interest" description="Disordered" evidence="1">
    <location>
        <begin position="44"/>
        <end position="154"/>
    </location>
</feature>
<organism evidence="3 4">
    <name type="scientific">Marchantia polymorpha</name>
    <name type="common">Common liverwort</name>
    <name type="synonym">Marchantia aquatica</name>
    <dbReference type="NCBI Taxonomy" id="3197"/>
    <lineage>
        <taxon>Eukaryota</taxon>
        <taxon>Viridiplantae</taxon>
        <taxon>Streptophyta</taxon>
        <taxon>Embryophyta</taxon>
        <taxon>Marchantiophyta</taxon>
        <taxon>Marchantiopsida</taxon>
        <taxon>Marchantiidae</taxon>
        <taxon>Marchantiales</taxon>
        <taxon>Marchantiaceae</taxon>
        <taxon>Marchantia</taxon>
    </lineage>
</organism>
<evidence type="ECO:0000256" key="2">
    <source>
        <dbReference type="SAM" id="SignalP"/>
    </source>
</evidence>
<dbReference type="AlphaFoldDB" id="A0A2R6XH00"/>
<keyword evidence="4" id="KW-1185">Reference proteome</keyword>
<feature type="compositionally biased region" description="Basic and acidic residues" evidence="1">
    <location>
        <begin position="48"/>
        <end position="64"/>
    </location>
</feature>
<sequence length="154" mass="17155">MFCLLLVFCFGIINSRPSIRLAVKYAQLIYIGRSFLSESGKGTMASEHAQKKAEEFFHHDKPEAETPPIDQEFGRKPAKDSGARQAEHKQQRAEEAAAAPLTGRDVERSVKDSLKQADQYGRDMSVEQTLPQTRIEEQNPFGGSMNEKGKAGMP</sequence>
<dbReference type="Gramene" id="Mp2g08880.1">
    <property type="protein sequence ID" value="Mp2g08880.1.cds"/>
    <property type="gene ID" value="Mp2g08880"/>
</dbReference>
<evidence type="ECO:0000313" key="4">
    <source>
        <dbReference type="Proteomes" id="UP000244005"/>
    </source>
</evidence>
<gene>
    <name evidence="3" type="ORF">MARPO_0015s0172</name>
</gene>
<evidence type="ECO:0008006" key="5">
    <source>
        <dbReference type="Google" id="ProtNLM"/>
    </source>
</evidence>
<reference evidence="4" key="1">
    <citation type="journal article" date="2017" name="Cell">
        <title>Insights into land plant evolution garnered from the Marchantia polymorpha genome.</title>
        <authorList>
            <person name="Bowman J.L."/>
            <person name="Kohchi T."/>
            <person name="Yamato K.T."/>
            <person name="Jenkins J."/>
            <person name="Shu S."/>
            <person name="Ishizaki K."/>
            <person name="Yamaoka S."/>
            <person name="Nishihama R."/>
            <person name="Nakamura Y."/>
            <person name="Berger F."/>
            <person name="Adam C."/>
            <person name="Aki S.S."/>
            <person name="Althoff F."/>
            <person name="Araki T."/>
            <person name="Arteaga-Vazquez M.A."/>
            <person name="Balasubrmanian S."/>
            <person name="Barry K."/>
            <person name="Bauer D."/>
            <person name="Boehm C.R."/>
            <person name="Briginshaw L."/>
            <person name="Caballero-Perez J."/>
            <person name="Catarino B."/>
            <person name="Chen F."/>
            <person name="Chiyoda S."/>
            <person name="Chovatia M."/>
            <person name="Davies K.M."/>
            <person name="Delmans M."/>
            <person name="Demura T."/>
            <person name="Dierschke T."/>
            <person name="Dolan L."/>
            <person name="Dorantes-Acosta A.E."/>
            <person name="Eklund D.M."/>
            <person name="Florent S.N."/>
            <person name="Flores-Sandoval E."/>
            <person name="Fujiyama A."/>
            <person name="Fukuzawa H."/>
            <person name="Galik B."/>
            <person name="Grimanelli D."/>
            <person name="Grimwood J."/>
            <person name="Grossniklaus U."/>
            <person name="Hamada T."/>
            <person name="Haseloff J."/>
            <person name="Hetherington A.J."/>
            <person name="Higo A."/>
            <person name="Hirakawa Y."/>
            <person name="Hundley H.N."/>
            <person name="Ikeda Y."/>
            <person name="Inoue K."/>
            <person name="Inoue S.I."/>
            <person name="Ishida S."/>
            <person name="Jia Q."/>
            <person name="Kakita M."/>
            <person name="Kanazawa T."/>
            <person name="Kawai Y."/>
            <person name="Kawashima T."/>
            <person name="Kennedy M."/>
            <person name="Kinose K."/>
            <person name="Kinoshita T."/>
            <person name="Kohara Y."/>
            <person name="Koide E."/>
            <person name="Komatsu K."/>
            <person name="Kopischke S."/>
            <person name="Kubo M."/>
            <person name="Kyozuka J."/>
            <person name="Lagercrantz U."/>
            <person name="Lin S.S."/>
            <person name="Lindquist E."/>
            <person name="Lipzen A.M."/>
            <person name="Lu C.W."/>
            <person name="De Luna E."/>
            <person name="Martienssen R.A."/>
            <person name="Minamino N."/>
            <person name="Mizutani M."/>
            <person name="Mizutani M."/>
            <person name="Mochizuki N."/>
            <person name="Monte I."/>
            <person name="Mosher R."/>
            <person name="Nagasaki H."/>
            <person name="Nakagami H."/>
            <person name="Naramoto S."/>
            <person name="Nishitani K."/>
            <person name="Ohtani M."/>
            <person name="Okamoto T."/>
            <person name="Okumura M."/>
            <person name="Phillips J."/>
            <person name="Pollak B."/>
            <person name="Reinders A."/>
            <person name="Rovekamp M."/>
            <person name="Sano R."/>
            <person name="Sawa S."/>
            <person name="Schmid M.W."/>
            <person name="Shirakawa M."/>
            <person name="Solano R."/>
            <person name="Spunde A."/>
            <person name="Suetsugu N."/>
            <person name="Sugano S."/>
            <person name="Sugiyama A."/>
            <person name="Sun R."/>
            <person name="Suzuki Y."/>
            <person name="Takenaka M."/>
            <person name="Takezawa D."/>
            <person name="Tomogane H."/>
            <person name="Tsuzuki M."/>
            <person name="Ueda T."/>
            <person name="Umeda M."/>
            <person name="Ward J.M."/>
            <person name="Watanabe Y."/>
            <person name="Yazaki K."/>
            <person name="Yokoyama R."/>
            <person name="Yoshitake Y."/>
            <person name="Yotsui I."/>
            <person name="Zachgo S."/>
            <person name="Schmutz J."/>
        </authorList>
    </citation>
    <scope>NUCLEOTIDE SEQUENCE [LARGE SCALE GENOMIC DNA]</scope>
    <source>
        <strain evidence="4">Tak-1</strain>
    </source>
</reference>
<dbReference type="Proteomes" id="UP000244005">
    <property type="component" value="Unassembled WGS sequence"/>
</dbReference>
<feature type="signal peptide" evidence="2">
    <location>
        <begin position="1"/>
        <end position="15"/>
    </location>
</feature>
<dbReference type="EMBL" id="KZ772687">
    <property type="protein sequence ID" value="PTQ45386.1"/>
    <property type="molecule type" value="Genomic_DNA"/>
</dbReference>
<protein>
    <recommendedName>
        <fullName evidence="5">SMP domain-containing protein</fullName>
    </recommendedName>
</protein>